<dbReference type="Proteomes" id="UP000295390">
    <property type="component" value="Unassembled WGS sequence"/>
</dbReference>
<dbReference type="AlphaFoldDB" id="A0A4V3D328"/>
<dbReference type="EMBL" id="SNYH01000003">
    <property type="protein sequence ID" value="TDQ27634.1"/>
    <property type="molecule type" value="Genomic_DNA"/>
</dbReference>
<organism evidence="2 3">
    <name type="scientific">Tenacibaculum caenipelagi</name>
    <dbReference type="NCBI Taxonomy" id="1325435"/>
    <lineage>
        <taxon>Bacteria</taxon>
        <taxon>Pseudomonadati</taxon>
        <taxon>Bacteroidota</taxon>
        <taxon>Flavobacteriia</taxon>
        <taxon>Flavobacteriales</taxon>
        <taxon>Flavobacteriaceae</taxon>
        <taxon>Tenacibaculum</taxon>
    </lineage>
</organism>
<protein>
    <submittedName>
        <fullName evidence="2">Uncharacterized protein</fullName>
    </submittedName>
</protein>
<evidence type="ECO:0000313" key="2">
    <source>
        <dbReference type="EMBL" id="TDQ27634.1"/>
    </source>
</evidence>
<feature type="region of interest" description="Disordered" evidence="1">
    <location>
        <begin position="216"/>
        <end position="274"/>
    </location>
</feature>
<proteinExistence type="predicted"/>
<feature type="compositionally biased region" description="Basic and acidic residues" evidence="1">
    <location>
        <begin position="248"/>
        <end position="274"/>
    </location>
</feature>
<name>A0A4V3D328_9FLAO</name>
<evidence type="ECO:0000256" key="1">
    <source>
        <dbReference type="SAM" id="MobiDB-lite"/>
    </source>
</evidence>
<sequence>MLKKETIEAFAKFAGVPASDLEAKIKSEREEDITLQKVNVFSDDELNQRIQNEKTTSYNEGKTAGVEMEVKNKKKELGYEFEGKDFDSLFEFHSNKVKESFDKPDKKVIELTTDIEKMKKAHKVELETITGERDTLKGTVNSLKTTNSLMNIIPANTVIPKEDVITLFNSKHQVAVEEGKTVVKFNGETMKDEKTASPLELKTVFMNWAAENKYVSGTPGRGGGNEGGSGGYSAKSASSFQEQWQKQNPEKSLNDPKYQEDYAAWRKENKNPEQ</sequence>
<keyword evidence="3" id="KW-1185">Reference proteome</keyword>
<evidence type="ECO:0000313" key="3">
    <source>
        <dbReference type="Proteomes" id="UP000295390"/>
    </source>
</evidence>
<dbReference type="RefSeq" id="WP_133535622.1">
    <property type="nucleotide sequence ID" value="NZ_SNYH01000003.1"/>
</dbReference>
<feature type="compositionally biased region" description="Gly residues" evidence="1">
    <location>
        <begin position="219"/>
        <end position="231"/>
    </location>
</feature>
<gene>
    <name evidence="2" type="ORF">DFQ07_1485</name>
</gene>
<accession>A0A4V3D328</accession>
<reference evidence="2 3" key="1">
    <citation type="submission" date="2019-03" db="EMBL/GenBank/DDBJ databases">
        <title>Genomic Encyclopedia of Type Strains, Phase III (KMG-III): the genomes of soil and plant-associated and newly described type strains.</title>
        <authorList>
            <person name="Whitman W."/>
        </authorList>
    </citation>
    <scope>NUCLEOTIDE SEQUENCE [LARGE SCALE GENOMIC DNA]</scope>
    <source>
        <strain evidence="2 3">CECT 8283</strain>
    </source>
</reference>
<comment type="caution">
    <text evidence="2">The sequence shown here is derived from an EMBL/GenBank/DDBJ whole genome shotgun (WGS) entry which is preliminary data.</text>
</comment>